<reference evidence="2" key="1">
    <citation type="submission" date="2023-06" db="EMBL/GenBank/DDBJ databases">
        <authorList>
            <consortium name="Lawrence Berkeley National Laboratory"/>
            <person name="Ahrendt S."/>
            <person name="Sahu N."/>
            <person name="Indic B."/>
            <person name="Wong-Bajracharya J."/>
            <person name="Merenyi Z."/>
            <person name="Ke H.-M."/>
            <person name="Monk M."/>
            <person name="Kocsube S."/>
            <person name="Drula E."/>
            <person name="Lipzen A."/>
            <person name="Balint B."/>
            <person name="Henrissat B."/>
            <person name="Andreopoulos B."/>
            <person name="Martin F.M."/>
            <person name="Harder C.B."/>
            <person name="Rigling D."/>
            <person name="Ford K.L."/>
            <person name="Foster G.D."/>
            <person name="Pangilinan J."/>
            <person name="Papanicolaou A."/>
            <person name="Barry K."/>
            <person name="LaButti K."/>
            <person name="Viragh M."/>
            <person name="Koriabine M."/>
            <person name="Yan M."/>
            <person name="Riley R."/>
            <person name="Champramary S."/>
            <person name="Plett K.L."/>
            <person name="Tsai I.J."/>
            <person name="Slot J."/>
            <person name="Sipos G."/>
            <person name="Plett J."/>
            <person name="Nagy L.G."/>
            <person name="Grigoriev I.V."/>
        </authorList>
    </citation>
    <scope>NUCLEOTIDE SEQUENCE</scope>
    <source>
        <strain evidence="2">ICMP 16352</strain>
    </source>
</reference>
<accession>A0AA39PAC9</accession>
<keyword evidence="3" id="KW-1185">Reference proteome</keyword>
<organism evidence="2 3">
    <name type="scientific">Armillaria novae-zelandiae</name>
    <dbReference type="NCBI Taxonomy" id="153914"/>
    <lineage>
        <taxon>Eukaryota</taxon>
        <taxon>Fungi</taxon>
        <taxon>Dikarya</taxon>
        <taxon>Basidiomycota</taxon>
        <taxon>Agaricomycotina</taxon>
        <taxon>Agaricomycetes</taxon>
        <taxon>Agaricomycetidae</taxon>
        <taxon>Agaricales</taxon>
        <taxon>Marasmiineae</taxon>
        <taxon>Physalacriaceae</taxon>
        <taxon>Armillaria</taxon>
    </lineage>
</organism>
<feature type="region of interest" description="Disordered" evidence="1">
    <location>
        <begin position="1"/>
        <end position="35"/>
    </location>
</feature>
<evidence type="ECO:0000313" key="3">
    <source>
        <dbReference type="Proteomes" id="UP001175227"/>
    </source>
</evidence>
<dbReference type="EMBL" id="JAUEPR010000010">
    <property type="protein sequence ID" value="KAK0480171.1"/>
    <property type="molecule type" value="Genomic_DNA"/>
</dbReference>
<evidence type="ECO:0000256" key="1">
    <source>
        <dbReference type="SAM" id="MobiDB-lite"/>
    </source>
</evidence>
<dbReference type="AlphaFoldDB" id="A0AA39PAC9"/>
<proteinExistence type="predicted"/>
<gene>
    <name evidence="2" type="ORF">IW261DRAFT_1419404</name>
</gene>
<sequence length="213" mass="23694">MAPNVLGSEHPQSKYSPVSLLAERRGPRSNNSLTTSTSLIYSTNASTWYYGSIPTSLSRFDGYLDIKALHGTKQQMKKRKRQPEVIVCSELRKLPAPLRKPTPHNKSSILREFYAKQERHADRPDTPGSDTSTQQLLSELHAGIGSWPLPWCSYVPDTAGSTVTSSTSNESKPLLARNAHTQMNQYIATSYGAQHTEMNGRCCRDPSASKEQR</sequence>
<comment type="caution">
    <text evidence="2">The sequence shown here is derived from an EMBL/GenBank/DDBJ whole genome shotgun (WGS) entry which is preliminary data.</text>
</comment>
<protein>
    <submittedName>
        <fullName evidence="2">Uncharacterized protein</fullName>
    </submittedName>
</protein>
<name>A0AA39PAC9_9AGAR</name>
<dbReference type="Proteomes" id="UP001175227">
    <property type="component" value="Unassembled WGS sequence"/>
</dbReference>
<evidence type="ECO:0000313" key="2">
    <source>
        <dbReference type="EMBL" id="KAK0480171.1"/>
    </source>
</evidence>